<reference evidence="4" key="2">
    <citation type="submission" date="2011-03" db="EMBL/GenBank/DDBJ databases">
        <title>Comparative genomics and transcriptomics of Neospora caninum and Toxoplasma gondii.</title>
        <authorList>
            <person name="Reid A.J."/>
            <person name="Sohal A."/>
            <person name="Harris D."/>
            <person name="Quail M."/>
            <person name="Sanders M."/>
            <person name="Berriman M."/>
            <person name="Wastling J.M."/>
            <person name="Pain A."/>
        </authorList>
    </citation>
    <scope>NUCLEOTIDE SEQUENCE</scope>
    <source>
        <strain evidence="4">Liverpool</strain>
    </source>
</reference>
<reference evidence="4" key="1">
    <citation type="submission" date="2011-02" db="EMBL/GenBank/DDBJ databases">
        <authorList>
            <person name="Aslett M."/>
        </authorList>
    </citation>
    <scope>NUCLEOTIDE SEQUENCE</scope>
    <source>
        <strain evidence="4">Liverpool</strain>
    </source>
</reference>
<accession>F0V8Z2</accession>
<keyword evidence="1 2" id="KW-0175">Coiled coil</keyword>
<evidence type="ECO:0000256" key="2">
    <source>
        <dbReference type="SAM" id="Coils"/>
    </source>
</evidence>
<dbReference type="InterPro" id="IPR051147">
    <property type="entry name" value="CFAP_domain-containing"/>
</dbReference>
<feature type="coiled-coil region" evidence="2">
    <location>
        <begin position="295"/>
        <end position="322"/>
    </location>
</feature>
<dbReference type="GO" id="GO:0005856">
    <property type="term" value="C:cytoskeleton"/>
    <property type="evidence" value="ECO:0007669"/>
    <property type="project" value="UniProtKB-ARBA"/>
</dbReference>
<dbReference type="eggNOG" id="ENOG502QSDI">
    <property type="taxonomic scope" value="Eukaryota"/>
</dbReference>
<dbReference type="OrthoDB" id="10264063at2759"/>
<gene>
    <name evidence="5" type="ORF">BN1204_006590</name>
    <name evidence="4" type="ORF">NCLIV_006590</name>
</gene>
<dbReference type="PANTHER" id="PTHR21683">
    <property type="entry name" value="COILED-COIL DOMAIN-CONTAINING PROTEIN 42 LIKE-2-LIKE-RELATED"/>
    <property type="match status" value="1"/>
</dbReference>
<dbReference type="InterPro" id="IPR025252">
    <property type="entry name" value="DUF4200"/>
</dbReference>
<dbReference type="InParanoid" id="F0V8Z2"/>
<keyword evidence="6" id="KW-1185">Reference proteome</keyword>
<dbReference type="PANTHER" id="PTHR21683:SF3">
    <property type="entry name" value="CILIA AND FLAGELLA ASSOCIATED PROTEIN 100"/>
    <property type="match status" value="1"/>
</dbReference>
<evidence type="ECO:0000259" key="3">
    <source>
        <dbReference type="Pfam" id="PF13863"/>
    </source>
</evidence>
<evidence type="ECO:0000313" key="6">
    <source>
        <dbReference type="Proteomes" id="UP000007494"/>
    </source>
</evidence>
<dbReference type="EMBL" id="LN714476">
    <property type="protein sequence ID" value="CEL64783.1"/>
    <property type="molecule type" value="Genomic_DNA"/>
</dbReference>
<dbReference type="VEuPathDB" id="ToxoDB:NCLIV_006590"/>
<dbReference type="Proteomes" id="UP000007494">
    <property type="component" value="Chromosome II"/>
</dbReference>
<evidence type="ECO:0000256" key="1">
    <source>
        <dbReference type="ARBA" id="ARBA00023054"/>
    </source>
</evidence>
<evidence type="ECO:0000313" key="4">
    <source>
        <dbReference type="EMBL" id="CBZ50183.1"/>
    </source>
</evidence>
<name>F0V8Z2_NEOCL</name>
<proteinExistence type="predicted"/>
<dbReference type="EMBL" id="FR823382">
    <property type="protein sequence ID" value="CBZ50183.1"/>
    <property type="molecule type" value="Genomic_DNA"/>
</dbReference>
<reference evidence="5" key="4">
    <citation type="journal article" date="2015" name="PLoS ONE">
        <title>Comprehensive Evaluation of Toxoplasma gondii VEG and Neospora caninum LIV Genomes with Tachyzoite Stage Transcriptome and Proteome Defines Novel Transcript Features.</title>
        <authorList>
            <person name="Ramaprasad A."/>
            <person name="Mourier T."/>
            <person name="Naeem R."/>
            <person name="Malas T.B."/>
            <person name="Moussa E."/>
            <person name="Panigrahi A."/>
            <person name="Vermont S.J."/>
            <person name="Otto T.D."/>
            <person name="Wastling J."/>
            <person name="Pain A."/>
        </authorList>
    </citation>
    <scope>NUCLEOTIDE SEQUENCE</scope>
    <source>
        <strain evidence="5">Liverpool</strain>
    </source>
</reference>
<sequence>MAVETRKAEILKLHGKAARKEEALRLADQQLTKEMQKFDEFLRATDQRAHMAMKEADEVGRIKMEKQQTIKELHERLSACNARISKYEEIVQEGKMYKSFLDKLSPPAWLEEQEKKRKERIATKRKEWAEKQLRLQQERVQKDMKDIDSETFEKICELEEKKRKTGKPFDEDGEDDDEELPMYFTEPEQLLELFRQLEEQNLFLIQNAQENEAALEDVIGKFEETKQQMDKRTEALDSLIRQLQEQVKTQQQICGKLQTTLQKKKSEREEKMIFQQLTNKIGEVHAICGYEGDAANDAIRKLEQIETKMEEYLAILDRYEGSTMRVRLVPRSSWRQSKEITTDCACSHRSLRSCGRPAAELGTKATVESRMSHYFFVMDNAQNVAFDDD</sequence>
<dbReference type="GeneID" id="13446241"/>
<dbReference type="RefSeq" id="XP_003880218.1">
    <property type="nucleotide sequence ID" value="XM_003880169.1"/>
</dbReference>
<evidence type="ECO:0000313" key="5">
    <source>
        <dbReference type="EMBL" id="CEL64783.1"/>
    </source>
</evidence>
<dbReference type="OMA" id="GRIKMEK"/>
<dbReference type="Pfam" id="PF13863">
    <property type="entry name" value="DUF4200"/>
    <property type="match status" value="1"/>
</dbReference>
<protein>
    <submittedName>
        <fullName evidence="4">Coiled-coil domain-containing protein 38,related</fullName>
    </submittedName>
</protein>
<dbReference type="AlphaFoldDB" id="F0V8Z2"/>
<feature type="coiled-coil region" evidence="2">
    <location>
        <begin position="205"/>
        <end position="260"/>
    </location>
</feature>
<organism evidence="4 6">
    <name type="scientific">Neospora caninum (strain Liverpool)</name>
    <dbReference type="NCBI Taxonomy" id="572307"/>
    <lineage>
        <taxon>Eukaryota</taxon>
        <taxon>Sar</taxon>
        <taxon>Alveolata</taxon>
        <taxon>Apicomplexa</taxon>
        <taxon>Conoidasida</taxon>
        <taxon>Coccidia</taxon>
        <taxon>Eucoccidiorida</taxon>
        <taxon>Eimeriorina</taxon>
        <taxon>Sarcocystidae</taxon>
        <taxon>Neospora</taxon>
    </lineage>
</organism>
<feature type="domain" description="DUF4200" evidence="3">
    <location>
        <begin position="1"/>
        <end position="106"/>
    </location>
</feature>
<reference evidence="6" key="3">
    <citation type="journal article" date="2012" name="PLoS Pathog.">
        <title>Comparative genomics of the apicomplexan parasites Toxoplasma gondii and Neospora caninum: Coccidia differing in host range and transmission strategy.</title>
        <authorList>
            <person name="Reid A.J."/>
            <person name="Vermont S.J."/>
            <person name="Cotton J.A."/>
            <person name="Harris D."/>
            <person name="Hill-Cawthorne G.A."/>
            <person name="Konen-Waisman S."/>
            <person name="Latham S.M."/>
            <person name="Mourier T."/>
            <person name="Norton R."/>
            <person name="Quail M.A."/>
            <person name="Sanders M."/>
            <person name="Shanmugam D."/>
            <person name="Sohal A."/>
            <person name="Wasmuth J.D."/>
            <person name="Brunk B."/>
            <person name="Grigg M.E."/>
            <person name="Howard J.C."/>
            <person name="Parkinson J."/>
            <person name="Roos D.S."/>
            <person name="Trees A.J."/>
            <person name="Berriman M."/>
            <person name="Pain A."/>
            <person name="Wastling J.M."/>
        </authorList>
    </citation>
    <scope>NUCLEOTIDE SEQUENCE [LARGE SCALE GENOMIC DNA]</scope>
    <source>
        <strain evidence="6">Liverpool</strain>
    </source>
</reference>